<evidence type="ECO:0000259" key="8">
    <source>
        <dbReference type="PROSITE" id="PS50006"/>
    </source>
</evidence>
<comment type="caution">
    <text evidence="10">The sequence shown here is derived from an EMBL/GenBank/DDBJ whole genome shotgun (WGS) entry which is preliminary data.</text>
</comment>
<evidence type="ECO:0000256" key="2">
    <source>
        <dbReference type="ARBA" id="ARBA00022737"/>
    </source>
</evidence>
<keyword evidence="7" id="KW-0812">Transmembrane</keyword>
<feature type="domain" description="FtsK" evidence="9">
    <location>
        <begin position="705"/>
        <end position="900"/>
    </location>
</feature>
<dbReference type="GO" id="GO:0003677">
    <property type="term" value="F:DNA binding"/>
    <property type="evidence" value="ECO:0007669"/>
    <property type="project" value="InterPro"/>
</dbReference>
<dbReference type="PROSITE" id="PS50006">
    <property type="entry name" value="FHA_DOMAIN"/>
    <property type="match status" value="1"/>
</dbReference>
<dbReference type="InterPro" id="IPR023839">
    <property type="entry name" value="Firmicutes_EssC_C"/>
</dbReference>
<dbReference type="RefSeq" id="WP_059054408.1">
    <property type="nucleotide sequence ID" value="NZ_LOJF01000009.1"/>
</dbReference>
<evidence type="ECO:0008006" key="12">
    <source>
        <dbReference type="Google" id="ProtNLM"/>
    </source>
</evidence>
<dbReference type="InterPro" id="IPR050206">
    <property type="entry name" value="FtsK/SpoIIIE/SftA"/>
</dbReference>
<feature type="compositionally biased region" description="Low complexity" evidence="6">
    <location>
        <begin position="1300"/>
        <end position="1316"/>
    </location>
</feature>
<sequence>MSYSVVLRYRGREYFTLLDNPGDVSFGTYKKDDIQVSGSADHLMVLKATAGSDRIDVKCKAPLATSRLAVTLNELTYIPIDTTSPLGEIPDTAVDDTFSTAQLYISRICGEDTVAVDLPYQGTISVGRASDNDVVLKYPIVSGHHLRIVCTSGKPHIEDLESTNHTYMNGLRITKTVMKSGDVLSIFTFRFTLESGALHFHNMGSALTVAPGLLQPINLLEPKLIPQELQANGFPKSLVYHLSPRIREMLPTDTIVLSSPPASMSPSARQGMNWMYLLSSGVMMATGLAGGALNPISLLPRMAYMISPAASMIMSKKMSKEEKEQIEEYMKLREQTYQAYIANEKARIGKIADVQRRIMLQENLAPTACIESVLKLKRNLWERQPVDSDFLNLRLGIGRDLLCAQVRARTSEDGYQMEPDEELEALTTQIIEETRYVDDIPVELPLEQIQTVGIIGPTDVVTYELRALLVELTSEHSASDVRLVCFFSPESRKFWAALRWLPHTWDESGQVRFTAFNEKRAHTICDILSDVIRKRGLTSEDSTGAPVAKNHGPDDPPVIPHFVVIVDNPDAMRREPVYDVLTSNNPSLGCTTILLAQDEYQLPQGCQYIVDMRGRPCVFKKDEFDKRIFFEQDEHVHTRDLDAYARRLAAVELSGSAAEAEIPSSVTFLQGYGVRTPEELNIRERWESSEPWRTLAAPIGVMRGGKIFSLDVKDGDKSHGPHGLLAGTTGSGKSELLQTWILSMCVNFSPYDVNFVIIDYKGGGMSDLMAPLPHVVGKITNIDRNIGRSLVALKSELKRRQRLFAEVGVNNINKYQKAFRDGTAKVRLPHLILVTDEFAELKKEEPDFMKELNSVATIGRTLGVHMLLATQKPAGVVNDQINANSRFRICMKVQDVADSREMIKRSDAARITQSGRAYIRVGEDEFFDLFQSFYSAAEYTGGTQHGFQGENQVRIVEPTGNRITPVKNAKRKATGEDELAVIVRHINDVCSQLGLEKMAGPWLPELPHLIPMADVAGAQVYDGTTWPAHQDRLAIPIGTFDVPAQQLQGTQVLDFDNVGHYAVYGSPGSGKTTFLKSIICSLAEHFGPDEVRMEIVDAGSWSLSEFSGMPHVAHVTLNQDEDNVASFVMRMRRELATRKKAFLAHAVNSLRAYHETVSPALPAIVILVDQLGPLFETSPEFTDVMSDIAGSGAPYGIHMVYTNTSTMGLSFKFQQLVKGCVCLQMSDKGDYTSLVGPTSGISLPNCPGRALMKGNPPVAFHTAMYAEGEEEQDRHATVLEMCHKMTEAWQQISAEKEKNAQAAAAASSQAPGQAPQKWQGQSVADVAMPAAAPGIYAIRTQLPLGTRSEDFEPAVLDLTANPLVLVSGSDESHLRQLFDSLADLLSSRQDNEVIRLAPQDAEQAVQSVANLLNDRLKDRRARQTEPGFDEKSWLSGLQQECLVIDGLPTVAGALTPAGQRTLRKILSKGGQFGLVAIASAARDQLVGDEFDLVTDLAVNAGVAIVSGGAVGDYHFLHISPDDPCGIAYLDDNESALVVDNRVTLFKRGGAL</sequence>
<protein>
    <recommendedName>
        <fullName evidence="12">S-DNA-T family DNA segregation ATPase FtsK/SpoIIIE</fullName>
    </recommendedName>
</protein>
<dbReference type="Gene3D" id="3.40.50.300">
    <property type="entry name" value="P-loop containing nucleotide triphosphate hydrolases"/>
    <property type="match status" value="3"/>
</dbReference>
<dbReference type="SUPFAM" id="SSF49879">
    <property type="entry name" value="SMAD/FHA domain"/>
    <property type="match status" value="1"/>
</dbReference>
<dbReference type="InterPro" id="IPR000253">
    <property type="entry name" value="FHA_dom"/>
</dbReference>
<evidence type="ECO:0000313" key="10">
    <source>
        <dbReference type="EMBL" id="KUH58400.1"/>
    </source>
</evidence>
<dbReference type="STRING" id="1299998.AUL39_05185"/>
<dbReference type="InterPro" id="IPR027417">
    <property type="entry name" value="P-loop_NTPase"/>
</dbReference>
<dbReference type="PANTHER" id="PTHR22683">
    <property type="entry name" value="SPORULATION PROTEIN RELATED"/>
    <property type="match status" value="1"/>
</dbReference>
<name>A0A100YVE0_TRASO</name>
<feature type="domain" description="FtsK" evidence="9">
    <location>
        <begin position="1048"/>
        <end position="1232"/>
    </location>
</feature>
<evidence type="ECO:0000256" key="4">
    <source>
        <dbReference type="ARBA" id="ARBA00022840"/>
    </source>
</evidence>
<keyword evidence="3 5" id="KW-0547">Nucleotide-binding</keyword>
<organism evidence="10 11">
    <name type="scientific">Tractidigestivibacter scatoligenes</name>
    <name type="common">Olsenella scatoligenes</name>
    <dbReference type="NCBI Taxonomy" id="1299998"/>
    <lineage>
        <taxon>Bacteria</taxon>
        <taxon>Bacillati</taxon>
        <taxon>Actinomycetota</taxon>
        <taxon>Coriobacteriia</taxon>
        <taxon>Coriobacteriales</taxon>
        <taxon>Atopobiaceae</taxon>
        <taxon>Tractidigestivibacter</taxon>
    </lineage>
</organism>
<dbReference type="CDD" id="cd22737">
    <property type="entry name" value="FHA_Rv1747-like_rpt2"/>
    <property type="match status" value="1"/>
</dbReference>
<dbReference type="InterPro" id="IPR003593">
    <property type="entry name" value="AAA+_ATPase"/>
</dbReference>
<dbReference type="EMBL" id="LOJF01000009">
    <property type="protein sequence ID" value="KUH58400.1"/>
    <property type="molecule type" value="Genomic_DNA"/>
</dbReference>
<dbReference type="GO" id="GO:0005524">
    <property type="term" value="F:ATP binding"/>
    <property type="evidence" value="ECO:0007669"/>
    <property type="project" value="UniProtKB-UniRule"/>
</dbReference>
<evidence type="ECO:0000256" key="3">
    <source>
        <dbReference type="ARBA" id="ARBA00022741"/>
    </source>
</evidence>
<accession>A0A100YVE0</accession>
<dbReference type="InterPro" id="IPR008984">
    <property type="entry name" value="SMAD_FHA_dom_sf"/>
</dbReference>
<gene>
    <name evidence="10" type="ORF">AUL39_05185</name>
</gene>
<proteinExistence type="predicted"/>
<dbReference type="OrthoDB" id="9807790at2"/>
<keyword evidence="7" id="KW-1133">Transmembrane helix</keyword>
<feature type="binding site" evidence="5">
    <location>
        <begin position="727"/>
        <end position="734"/>
    </location>
    <ligand>
        <name>ATP</name>
        <dbReference type="ChEBI" id="CHEBI:30616"/>
    </ligand>
</feature>
<dbReference type="SMART" id="SM00240">
    <property type="entry name" value="FHA"/>
    <property type="match status" value="1"/>
</dbReference>
<feature type="binding site" evidence="5">
    <location>
        <begin position="1065"/>
        <end position="1072"/>
    </location>
    <ligand>
        <name>ATP</name>
        <dbReference type="ChEBI" id="CHEBI:30616"/>
    </ligand>
</feature>
<evidence type="ECO:0000256" key="1">
    <source>
        <dbReference type="ARBA" id="ARBA00022553"/>
    </source>
</evidence>
<evidence type="ECO:0000256" key="6">
    <source>
        <dbReference type="SAM" id="MobiDB-lite"/>
    </source>
</evidence>
<evidence type="ECO:0000256" key="7">
    <source>
        <dbReference type="SAM" id="Phobius"/>
    </source>
</evidence>
<evidence type="ECO:0000256" key="5">
    <source>
        <dbReference type="PROSITE-ProRule" id="PRU00289"/>
    </source>
</evidence>
<keyword evidence="1" id="KW-0597">Phosphoprotein</keyword>
<evidence type="ECO:0000259" key="9">
    <source>
        <dbReference type="PROSITE" id="PS50901"/>
    </source>
</evidence>
<keyword evidence="2" id="KW-0677">Repeat</keyword>
<dbReference type="PANTHER" id="PTHR22683:SF1">
    <property type="entry name" value="TYPE VII SECRETION SYSTEM PROTEIN ESSC"/>
    <property type="match status" value="1"/>
</dbReference>
<feature type="region of interest" description="Disordered" evidence="6">
    <location>
        <begin position="1297"/>
        <end position="1321"/>
    </location>
</feature>
<dbReference type="SMART" id="SM00382">
    <property type="entry name" value="AAA"/>
    <property type="match status" value="2"/>
</dbReference>
<evidence type="ECO:0000313" key="11">
    <source>
        <dbReference type="Proteomes" id="UP000054078"/>
    </source>
</evidence>
<dbReference type="SUPFAM" id="SSF52540">
    <property type="entry name" value="P-loop containing nucleoside triphosphate hydrolases"/>
    <property type="match status" value="2"/>
</dbReference>
<feature type="domain" description="FHA" evidence="8">
    <location>
        <begin position="124"/>
        <end position="173"/>
    </location>
</feature>
<dbReference type="Gene3D" id="2.60.200.20">
    <property type="match status" value="1"/>
</dbReference>
<dbReference type="PROSITE" id="PS50901">
    <property type="entry name" value="FTSK"/>
    <property type="match status" value="2"/>
</dbReference>
<dbReference type="NCBIfam" id="TIGR03928">
    <property type="entry name" value="T7_EssCb_Firm"/>
    <property type="match status" value="1"/>
</dbReference>
<dbReference type="Pfam" id="PF01580">
    <property type="entry name" value="FtsK_SpoIIIE"/>
    <property type="match status" value="2"/>
</dbReference>
<keyword evidence="4 5" id="KW-0067">ATP-binding</keyword>
<keyword evidence="11" id="KW-1185">Reference proteome</keyword>
<dbReference type="InterPro" id="IPR002543">
    <property type="entry name" value="FtsK_dom"/>
</dbReference>
<dbReference type="Proteomes" id="UP000054078">
    <property type="component" value="Unassembled WGS sequence"/>
</dbReference>
<keyword evidence="7" id="KW-0472">Membrane</keyword>
<dbReference type="Pfam" id="PF00498">
    <property type="entry name" value="FHA"/>
    <property type="match status" value="1"/>
</dbReference>
<feature type="transmembrane region" description="Helical" evidence="7">
    <location>
        <begin position="274"/>
        <end position="293"/>
    </location>
</feature>
<reference evidence="10 11" key="1">
    <citation type="submission" date="2015-12" db="EMBL/GenBank/DDBJ databases">
        <title>Draft Genome Sequence of Olsenella scatoligenes SK9K4T; a Producer of 3-Methylindole- (skatole) and 4-Methylphenol- (p-cresol) Isolated from Pig Feces.</title>
        <authorList>
            <person name="Li X."/>
            <person name="Borg B."/>
            <person name="Canibe N."/>
        </authorList>
    </citation>
    <scope>NUCLEOTIDE SEQUENCE [LARGE SCALE GENOMIC DNA]</scope>
    <source>
        <strain evidence="10 11">SK9K4</strain>
    </source>
</reference>